<dbReference type="GO" id="GO:0003700">
    <property type="term" value="F:DNA-binding transcription factor activity"/>
    <property type="evidence" value="ECO:0007669"/>
    <property type="project" value="InterPro"/>
</dbReference>
<reference evidence="1 2" key="1">
    <citation type="submission" date="2016-05" db="EMBL/GenBank/DDBJ databases">
        <title>Whole genome sequencing of Tetragenococcus halophilus subsp. halophilus NISL 7118.</title>
        <authorList>
            <person name="Shiwa Y."/>
            <person name="Nishimura I."/>
            <person name="Yoshikawa H."/>
            <person name="Koyama Y."/>
            <person name="Oguma T."/>
        </authorList>
    </citation>
    <scope>NUCLEOTIDE SEQUENCE [LARGE SCALE GENOMIC DNA]</scope>
    <source>
        <strain evidence="1 2">NISL 7118</strain>
    </source>
</reference>
<dbReference type="InterPro" id="IPR013325">
    <property type="entry name" value="RNA_pol_sigma_r2"/>
</dbReference>
<name>A0A2H6DSQ4_TETHA</name>
<dbReference type="RefSeq" id="WP_061841443.1">
    <property type="nucleotide sequence ID" value="NZ_BAABQP010000010.1"/>
</dbReference>
<dbReference type="AlphaFoldDB" id="A0A2H6DSQ4"/>
<sequence>MGKNLIVQARQGDGEALLELYYRYQPIVHSVRAKFFLHDFDEQDWFQEGLITFNHCLHAYKGDTEITLGGLFKRSFENVIVSLVRKKCAYKRKNAEGNVSFDQKVFQNGGIKPIEHRSYTDDPLEQLLVQETLEENTSLLTNLERRAFCGFFYGDAPTPSKQKNAALRNAYDRSRRKITQKLVLYKK</sequence>
<dbReference type="Gene3D" id="1.10.1740.10">
    <property type="match status" value="1"/>
</dbReference>
<protein>
    <submittedName>
        <fullName evidence="1">Uncharacterized protein</fullName>
    </submittedName>
</protein>
<organism evidence="1 2">
    <name type="scientific">Tetragenococcus halophilus subsp. halophilus</name>
    <dbReference type="NCBI Taxonomy" id="1513897"/>
    <lineage>
        <taxon>Bacteria</taxon>
        <taxon>Bacillati</taxon>
        <taxon>Bacillota</taxon>
        <taxon>Bacilli</taxon>
        <taxon>Lactobacillales</taxon>
        <taxon>Enterococcaceae</taxon>
        <taxon>Tetragenococcus</taxon>
    </lineage>
</organism>
<dbReference type="GO" id="GO:0006352">
    <property type="term" value="P:DNA-templated transcription initiation"/>
    <property type="evidence" value="ECO:0007669"/>
    <property type="project" value="InterPro"/>
</dbReference>
<dbReference type="Proteomes" id="UP000236214">
    <property type="component" value="Unassembled WGS sequence"/>
</dbReference>
<evidence type="ECO:0000313" key="2">
    <source>
        <dbReference type="Proteomes" id="UP000236214"/>
    </source>
</evidence>
<comment type="caution">
    <text evidence="1">The sequence shown here is derived from an EMBL/GenBank/DDBJ whole genome shotgun (WGS) entry which is preliminary data.</text>
</comment>
<keyword evidence="2" id="KW-1185">Reference proteome</keyword>
<evidence type="ECO:0000313" key="1">
    <source>
        <dbReference type="EMBL" id="GBD67391.1"/>
    </source>
</evidence>
<accession>A0A2H6DSQ4</accession>
<dbReference type="SUPFAM" id="SSF88946">
    <property type="entry name" value="Sigma2 domain of RNA polymerase sigma factors"/>
    <property type="match status" value="1"/>
</dbReference>
<proteinExistence type="predicted"/>
<gene>
    <name evidence="1" type="ORF">TEHN7118_0197</name>
</gene>
<dbReference type="EMBL" id="BDEC01000007">
    <property type="protein sequence ID" value="GBD67391.1"/>
    <property type="molecule type" value="Genomic_DNA"/>
</dbReference>